<feature type="compositionally biased region" description="Basic and acidic residues" evidence="1">
    <location>
        <begin position="89"/>
        <end position="98"/>
    </location>
</feature>
<keyword evidence="3" id="KW-1185">Reference proteome</keyword>
<evidence type="ECO:0000313" key="2">
    <source>
        <dbReference type="EMBL" id="KAJ7420692.1"/>
    </source>
</evidence>
<name>A0ABQ9DEY7_9PASS</name>
<feature type="compositionally biased region" description="Basic and acidic residues" evidence="1">
    <location>
        <begin position="10"/>
        <end position="20"/>
    </location>
</feature>
<proteinExistence type="predicted"/>
<accession>A0ABQ9DEY7</accession>
<sequence length="160" mass="17825">MSDKGGASEGDGKDEAERIEEEKLHKLTLKTYEEKLSMIAQERRSIVLISREPMPVNTKADPLLSKTEWGHLWDNTFKKGEMVASKPLQPEREMRTCERNSSTDTKVSDEGGGGVAPGAGAEIPVEPIVKTMVRQAVPLKPAEHPRWRKWMPEGGCDLMV</sequence>
<feature type="region of interest" description="Disordered" evidence="1">
    <location>
        <begin position="86"/>
        <end position="122"/>
    </location>
</feature>
<protein>
    <submittedName>
        <fullName evidence="2">Suppression of tumorigenicity 5 protein isoform x4</fullName>
    </submittedName>
</protein>
<comment type="caution">
    <text evidence="2">The sequence shown here is derived from an EMBL/GenBank/DDBJ whole genome shotgun (WGS) entry which is preliminary data.</text>
</comment>
<organism evidence="2 3">
    <name type="scientific">Willisornis vidua</name>
    <name type="common">Xingu scale-backed antbird</name>
    <dbReference type="NCBI Taxonomy" id="1566151"/>
    <lineage>
        <taxon>Eukaryota</taxon>
        <taxon>Metazoa</taxon>
        <taxon>Chordata</taxon>
        <taxon>Craniata</taxon>
        <taxon>Vertebrata</taxon>
        <taxon>Euteleostomi</taxon>
        <taxon>Archelosauria</taxon>
        <taxon>Archosauria</taxon>
        <taxon>Dinosauria</taxon>
        <taxon>Saurischia</taxon>
        <taxon>Theropoda</taxon>
        <taxon>Coelurosauria</taxon>
        <taxon>Aves</taxon>
        <taxon>Neognathae</taxon>
        <taxon>Neoaves</taxon>
        <taxon>Telluraves</taxon>
        <taxon>Australaves</taxon>
        <taxon>Passeriformes</taxon>
        <taxon>Thamnophilidae</taxon>
        <taxon>Willisornis</taxon>
    </lineage>
</organism>
<dbReference type="Proteomes" id="UP001145742">
    <property type="component" value="Unassembled WGS sequence"/>
</dbReference>
<gene>
    <name evidence="2" type="ORF">WISP_47358</name>
</gene>
<evidence type="ECO:0000256" key="1">
    <source>
        <dbReference type="SAM" id="MobiDB-lite"/>
    </source>
</evidence>
<feature type="region of interest" description="Disordered" evidence="1">
    <location>
        <begin position="1"/>
        <end position="20"/>
    </location>
</feature>
<reference evidence="2" key="1">
    <citation type="submission" date="2019-10" db="EMBL/GenBank/DDBJ databases">
        <authorList>
            <person name="Soares A.E.R."/>
            <person name="Aleixo A."/>
            <person name="Schneider P."/>
            <person name="Miyaki C.Y."/>
            <person name="Schneider M.P."/>
            <person name="Mello C."/>
            <person name="Vasconcelos A.T.R."/>
        </authorList>
    </citation>
    <scope>NUCLEOTIDE SEQUENCE</scope>
    <source>
        <tissue evidence="2">Muscle</tissue>
    </source>
</reference>
<evidence type="ECO:0000313" key="3">
    <source>
        <dbReference type="Proteomes" id="UP001145742"/>
    </source>
</evidence>
<dbReference type="EMBL" id="WHWB01033299">
    <property type="protein sequence ID" value="KAJ7420692.1"/>
    <property type="molecule type" value="Genomic_DNA"/>
</dbReference>